<dbReference type="AlphaFoldDB" id="A0A336N5H9"/>
<keyword evidence="4 9" id="KW-0547">Nucleotide-binding</keyword>
<dbReference type="GeneID" id="49635955"/>
<keyword evidence="6 9" id="KW-0648">Protein biosynthesis</keyword>
<dbReference type="InterPro" id="IPR020059">
    <property type="entry name" value="Glu/Gln-tRNA-synth_Ib_codon-bd"/>
</dbReference>
<dbReference type="FunFam" id="3.40.50.620:FF:000037">
    <property type="entry name" value="Glutamine--tRNA ligase cytoplasmic"/>
    <property type="match status" value="1"/>
</dbReference>
<dbReference type="InterPro" id="IPR050132">
    <property type="entry name" value="Gln/Glu-tRNA_Ligase"/>
</dbReference>
<feature type="binding site" evidence="9">
    <location>
        <position position="222"/>
    </location>
    <ligand>
        <name>L-glutamine</name>
        <dbReference type="ChEBI" id="CHEBI:58359"/>
    </ligand>
</feature>
<comment type="caution">
    <text evidence="9">Lacks conserved residue(s) required for the propagation of feature annotation.</text>
</comment>
<dbReference type="RefSeq" id="WP_005703134.1">
    <property type="nucleotide sequence ID" value="NZ_MAQF01000001.1"/>
</dbReference>
<dbReference type="FunFam" id="2.40.240.10:FF:000003">
    <property type="entry name" value="Glutamine--tRNA ligase"/>
    <property type="match status" value="1"/>
</dbReference>
<reference evidence="14 15" key="1">
    <citation type="submission" date="2018-06" db="EMBL/GenBank/DDBJ databases">
        <authorList>
            <consortium name="Pathogen Informatics"/>
            <person name="Doyle S."/>
        </authorList>
    </citation>
    <scope>NUCLEOTIDE SEQUENCE [LARGE SCALE GENOMIC DNA]</scope>
    <source>
        <strain evidence="14 15">NCTC5908</strain>
    </source>
</reference>
<keyword evidence="2 9" id="KW-0963">Cytoplasm</keyword>
<comment type="subcellular location">
    <subcellularLocation>
        <location evidence="9">Cytoplasm</location>
    </subcellularLocation>
</comment>
<dbReference type="FunFam" id="3.90.800.10:FF:000001">
    <property type="entry name" value="Glutamine--tRNA ligase"/>
    <property type="match status" value="1"/>
</dbReference>
<evidence type="ECO:0000259" key="11">
    <source>
        <dbReference type="Pfam" id="PF00749"/>
    </source>
</evidence>
<dbReference type="SUPFAM" id="SSF52374">
    <property type="entry name" value="Nucleotidylyl transferase"/>
    <property type="match status" value="1"/>
</dbReference>
<dbReference type="InterPro" id="IPR004514">
    <property type="entry name" value="Gln-tRNA-synth"/>
</dbReference>
<dbReference type="GO" id="GO:0004819">
    <property type="term" value="F:glutamine-tRNA ligase activity"/>
    <property type="evidence" value="ECO:0007669"/>
    <property type="project" value="UniProtKB-UniRule"/>
</dbReference>
<feature type="binding site" evidence="9">
    <location>
        <position position="241"/>
    </location>
    <ligand>
        <name>ATP</name>
        <dbReference type="ChEBI" id="CHEBI:30616"/>
    </ligand>
</feature>
<dbReference type="GO" id="GO:0006425">
    <property type="term" value="P:glutaminyl-tRNA aminoacylation"/>
    <property type="evidence" value="ECO:0007669"/>
    <property type="project" value="UniProtKB-UniRule"/>
</dbReference>
<dbReference type="STRING" id="732.ADJ80_07930"/>
<comment type="subunit">
    <text evidence="9">Monomer.</text>
</comment>
<dbReference type="SUPFAM" id="SSF50715">
    <property type="entry name" value="Ribosomal protein L25-like"/>
    <property type="match status" value="1"/>
</dbReference>
<feature type="binding site" evidence="9">
    <location>
        <begin position="272"/>
        <end position="273"/>
    </location>
    <ligand>
        <name>ATP</name>
        <dbReference type="ChEBI" id="CHEBI:30616"/>
    </ligand>
</feature>
<dbReference type="InterPro" id="IPR000924">
    <property type="entry name" value="Glu/Gln-tRNA-synth"/>
</dbReference>
<evidence type="ECO:0000259" key="13">
    <source>
        <dbReference type="Pfam" id="PF20974"/>
    </source>
</evidence>
<dbReference type="Gene3D" id="3.40.50.620">
    <property type="entry name" value="HUPs"/>
    <property type="match status" value="1"/>
</dbReference>
<dbReference type="Pfam" id="PF03950">
    <property type="entry name" value="tRNA-synt_1c_C"/>
    <property type="match status" value="1"/>
</dbReference>
<dbReference type="Pfam" id="PF00749">
    <property type="entry name" value="tRNA-synt_1c"/>
    <property type="match status" value="1"/>
</dbReference>
<dbReference type="Gene3D" id="1.10.1160.10">
    <property type="entry name" value="Glutamyl-trna Synthetase, Domain 2"/>
    <property type="match status" value="1"/>
</dbReference>
<accession>A0A336N5H9</accession>
<dbReference type="Proteomes" id="UP000253728">
    <property type="component" value="Unassembled WGS sequence"/>
</dbReference>
<comment type="similarity">
    <text evidence="1 9 10">Belongs to the class-I aminoacyl-tRNA synthetase family.</text>
</comment>
<evidence type="ECO:0000256" key="7">
    <source>
        <dbReference type="ARBA" id="ARBA00023146"/>
    </source>
</evidence>
<organism evidence="14 15">
    <name type="scientific">Aggregatibacter aphrophilus</name>
    <name type="common">Haemophilus aphrophilus</name>
    <dbReference type="NCBI Taxonomy" id="732"/>
    <lineage>
        <taxon>Bacteria</taxon>
        <taxon>Pseudomonadati</taxon>
        <taxon>Pseudomonadota</taxon>
        <taxon>Gammaproteobacteria</taxon>
        <taxon>Pasteurellales</taxon>
        <taxon>Pasteurellaceae</taxon>
        <taxon>Aggregatibacter</taxon>
    </lineage>
</organism>
<feature type="domain" description="Glutamyl/glutaminyl-tRNA synthetase class Ib catalytic" evidence="11">
    <location>
        <begin position="38"/>
        <end position="348"/>
    </location>
</feature>
<dbReference type="NCBIfam" id="NF011291">
    <property type="entry name" value="PRK14703.1"/>
    <property type="match status" value="1"/>
</dbReference>
<dbReference type="GO" id="GO:0005829">
    <property type="term" value="C:cytosol"/>
    <property type="evidence" value="ECO:0007669"/>
    <property type="project" value="TreeGrafter"/>
</dbReference>
<evidence type="ECO:0000256" key="1">
    <source>
        <dbReference type="ARBA" id="ARBA00005594"/>
    </source>
</evidence>
<feature type="binding site" evidence="9">
    <location>
        <begin position="45"/>
        <end position="47"/>
    </location>
    <ligand>
        <name>ATP</name>
        <dbReference type="ChEBI" id="CHEBI:30616"/>
    </ligand>
</feature>
<evidence type="ECO:0000256" key="4">
    <source>
        <dbReference type="ARBA" id="ARBA00022741"/>
    </source>
</evidence>
<dbReference type="CDD" id="cd00807">
    <property type="entry name" value="GlnRS_core"/>
    <property type="match status" value="1"/>
</dbReference>
<dbReference type="InterPro" id="IPR011035">
    <property type="entry name" value="Ribosomal_bL25/Gln-tRNA_synth"/>
</dbReference>
<proteinExistence type="inferred from homology"/>
<protein>
    <recommendedName>
        <fullName evidence="9">Glutamine--tRNA ligase</fullName>
        <ecNumber evidence="9">6.1.1.18</ecNumber>
    </recommendedName>
    <alternativeName>
        <fullName evidence="9">Glutaminyl-tRNA synthetase</fullName>
        <shortName evidence="9">GlnRS</shortName>
    </alternativeName>
</protein>
<dbReference type="FunFam" id="2.40.240.10:FF:000001">
    <property type="entry name" value="Glutamine--tRNA ligase"/>
    <property type="match status" value="1"/>
</dbReference>
<sequence length="559" mass="64332">MTNPETNLENTNPENARTHNFITQIIDEDLASGKHKSVHTRFPPEPNGYLHIGHAKSICLNFGLAKEYNGLCNLRFDDTNPVKEDVEYVDSIKADVEWLGFKWEGEPRYASDYFDALYGYAIELIEKGLAYVDELSPDEMREYRGTLTEPGKNSPYRDRSVEENLALFERMKNGEFAEGTLSLRAKIDMGSPFMVMRDPVIYRIKFASHHQTGDKWCIYPMYDFTHCISDAIERITHSLCTLEFQDNRRLYDWVLENISIERPLPHQYEFSRLNLEGTLTSKRKLLKLVNEGIVDGWNDPRMPTISGLRRRGYTPAALREFCRRIGVTKQDNVVEYSALEACIREDLNENAPRAMAVIDPVRVVIENFEGEEVLTAPNHPNRPELGERQLPFTKELYIDRADFREEANKQYKRLVLGKEVRLRNAYVIKAERVEKDVNGEITTIFCTYDPETLGKNPADGRKVKGVIHWVSAVHNHPAEFRLYERLFTVPNPGAEEDIESVLNPTSLVVKHGFVEQSLGNAEAEKGYQFEREGYFCADNKDSRAEHLVFNLTVSLKEGF</sequence>
<dbReference type="HAMAP" id="MF_00126">
    <property type="entry name" value="Gln_tRNA_synth"/>
    <property type="match status" value="1"/>
</dbReference>
<evidence type="ECO:0000256" key="9">
    <source>
        <dbReference type="HAMAP-Rule" id="MF_00126"/>
    </source>
</evidence>
<dbReference type="PROSITE" id="PS00178">
    <property type="entry name" value="AA_TRNA_LIGASE_I"/>
    <property type="match status" value="1"/>
</dbReference>
<feature type="binding site" evidence="9">
    <location>
        <position position="77"/>
    </location>
    <ligand>
        <name>L-glutamine</name>
        <dbReference type="ChEBI" id="CHEBI:58359"/>
    </ligand>
</feature>
<dbReference type="Gene3D" id="3.90.800.10">
    <property type="entry name" value="Glutamyl-tRNA Synthetase, Domain 3"/>
    <property type="match status" value="1"/>
</dbReference>
<feature type="domain" description="Glutamyl/glutaminyl-tRNA synthetase class Ib anti-codon binding" evidence="12">
    <location>
        <begin position="351"/>
        <end position="449"/>
    </location>
</feature>
<keyword evidence="5 9" id="KW-0067">ATP-binding</keyword>
<dbReference type="GO" id="GO:0005524">
    <property type="term" value="F:ATP binding"/>
    <property type="evidence" value="ECO:0007669"/>
    <property type="project" value="UniProtKB-UniRule"/>
</dbReference>
<feature type="short sequence motif" description="'KMSKS' region" evidence="9">
    <location>
        <begin position="279"/>
        <end position="283"/>
    </location>
</feature>
<evidence type="ECO:0000256" key="2">
    <source>
        <dbReference type="ARBA" id="ARBA00022490"/>
    </source>
</evidence>
<evidence type="ECO:0000259" key="12">
    <source>
        <dbReference type="Pfam" id="PF03950"/>
    </source>
</evidence>
<dbReference type="NCBIfam" id="TIGR00440">
    <property type="entry name" value="glnS"/>
    <property type="match status" value="1"/>
</dbReference>
<evidence type="ECO:0000313" key="14">
    <source>
        <dbReference type="EMBL" id="SSZ29695.1"/>
    </source>
</evidence>
<dbReference type="InterPro" id="IPR020061">
    <property type="entry name" value="Glu_tRNA_lig_a-bdl"/>
</dbReference>
<dbReference type="InterPro" id="IPR049437">
    <property type="entry name" value="tRNA-synt_1c_C2"/>
</dbReference>
<evidence type="ECO:0000313" key="15">
    <source>
        <dbReference type="Proteomes" id="UP000253728"/>
    </source>
</evidence>
<feature type="short sequence motif" description="'HIGH' region" evidence="9">
    <location>
        <begin position="44"/>
        <end position="54"/>
    </location>
</feature>
<dbReference type="PRINTS" id="PR00987">
    <property type="entry name" value="TRNASYNTHGLU"/>
</dbReference>
<name>A0A336N5H9_AGGAP</name>
<dbReference type="InterPro" id="IPR014729">
    <property type="entry name" value="Rossmann-like_a/b/a_fold"/>
</dbReference>
<dbReference type="GO" id="GO:0006424">
    <property type="term" value="P:glutamyl-tRNA aminoacylation"/>
    <property type="evidence" value="ECO:0007669"/>
    <property type="project" value="UniProtKB-UniRule"/>
</dbReference>
<dbReference type="InterPro" id="IPR001412">
    <property type="entry name" value="aa-tRNA-synth_I_CS"/>
</dbReference>
<dbReference type="InterPro" id="IPR020056">
    <property type="entry name" value="Rbsml_bL25/Gln-tRNA_synth_N"/>
</dbReference>
<dbReference type="Gene3D" id="2.40.240.10">
    <property type="entry name" value="Ribosomal Protein L25, Chain P"/>
    <property type="match status" value="2"/>
</dbReference>
<dbReference type="EC" id="6.1.1.18" evidence="9"/>
<dbReference type="Pfam" id="PF20974">
    <property type="entry name" value="tRNA-synt_1c_C2"/>
    <property type="match status" value="1"/>
</dbReference>
<evidence type="ECO:0000256" key="8">
    <source>
        <dbReference type="ARBA" id="ARBA00048270"/>
    </source>
</evidence>
<evidence type="ECO:0000256" key="6">
    <source>
        <dbReference type="ARBA" id="ARBA00022917"/>
    </source>
</evidence>
<gene>
    <name evidence="9 14" type="primary">glnS</name>
    <name evidence="14" type="ORF">NCTC5908_01501</name>
</gene>
<comment type="catalytic activity">
    <reaction evidence="8 9">
        <text>tRNA(Gln) + L-glutamine + ATP = L-glutaminyl-tRNA(Gln) + AMP + diphosphate</text>
        <dbReference type="Rhea" id="RHEA:20121"/>
        <dbReference type="Rhea" id="RHEA-COMP:9662"/>
        <dbReference type="Rhea" id="RHEA-COMP:9681"/>
        <dbReference type="ChEBI" id="CHEBI:30616"/>
        <dbReference type="ChEBI" id="CHEBI:33019"/>
        <dbReference type="ChEBI" id="CHEBI:58359"/>
        <dbReference type="ChEBI" id="CHEBI:78442"/>
        <dbReference type="ChEBI" id="CHEBI:78521"/>
        <dbReference type="ChEBI" id="CHEBI:456215"/>
        <dbReference type="EC" id="6.1.1.18"/>
    </reaction>
</comment>
<dbReference type="FunFam" id="1.10.1160.10:FF:000001">
    <property type="entry name" value="Glutamine--tRNA ligase"/>
    <property type="match status" value="1"/>
</dbReference>
<dbReference type="PANTHER" id="PTHR43097">
    <property type="entry name" value="GLUTAMINE-TRNA LIGASE"/>
    <property type="match status" value="1"/>
</dbReference>
<keyword evidence="3 9" id="KW-0436">Ligase</keyword>
<feature type="domain" description="tRNA synthetases class I (E and Q) anti-codon binding" evidence="13">
    <location>
        <begin position="466"/>
        <end position="538"/>
    </location>
</feature>
<evidence type="ECO:0000256" key="5">
    <source>
        <dbReference type="ARBA" id="ARBA00022840"/>
    </source>
</evidence>
<dbReference type="PANTHER" id="PTHR43097:SF5">
    <property type="entry name" value="GLUTAMATE--TRNA LIGASE"/>
    <property type="match status" value="1"/>
</dbReference>
<feature type="binding site" evidence="9">
    <location>
        <begin position="51"/>
        <end position="57"/>
    </location>
    <ligand>
        <name>ATP</name>
        <dbReference type="ChEBI" id="CHEBI:30616"/>
    </ligand>
</feature>
<dbReference type="EMBL" id="UFSP01000002">
    <property type="protein sequence ID" value="SSZ29695.1"/>
    <property type="molecule type" value="Genomic_DNA"/>
</dbReference>
<evidence type="ECO:0000256" key="3">
    <source>
        <dbReference type="ARBA" id="ARBA00022598"/>
    </source>
</evidence>
<keyword evidence="7 9" id="KW-0030">Aminoacyl-tRNA synthetase</keyword>
<dbReference type="InterPro" id="IPR020058">
    <property type="entry name" value="Glu/Gln-tRNA-synth_Ib_cat-dom"/>
</dbReference>
<evidence type="ECO:0000256" key="10">
    <source>
        <dbReference type="RuleBase" id="RU363037"/>
    </source>
</evidence>
<dbReference type="InterPro" id="IPR022861">
    <property type="entry name" value="Gln_tRNA_ligase_bac"/>
</dbReference>